<dbReference type="Proteomes" id="UP000005283">
    <property type="component" value="Unassembled WGS sequence"/>
</dbReference>
<evidence type="ECO:0000256" key="1">
    <source>
        <dbReference type="ARBA" id="ARBA00022679"/>
    </source>
</evidence>
<dbReference type="PANTHER" id="PTHR12203">
    <property type="entry name" value="KDEL LYS-ASP-GLU-LEU CONTAINING - RELATED"/>
    <property type="match status" value="1"/>
</dbReference>
<feature type="domain" description="Glycosyl transferase CAP10" evidence="2">
    <location>
        <begin position="97"/>
        <end position="331"/>
    </location>
</feature>
<reference evidence="3 4" key="1">
    <citation type="submission" date="2009-12" db="EMBL/GenBank/DDBJ databases">
        <title>Genome Sequence of Prevotella buccalis ATCC 35310.</title>
        <authorList>
            <person name="Durkin A.S."/>
            <person name="Madupu R."/>
            <person name="Torralba M."/>
            <person name="Methe B."/>
            <person name="Sutton G."/>
            <person name="Strausberg R.L."/>
            <person name="Nelson K.E."/>
        </authorList>
    </citation>
    <scope>NUCLEOTIDE SEQUENCE [LARGE SCALE GENOMIC DNA]</scope>
    <source>
        <strain evidence="3 4">ATCC 35310</strain>
    </source>
</reference>
<dbReference type="SMART" id="SM00672">
    <property type="entry name" value="CAP10"/>
    <property type="match status" value="1"/>
</dbReference>
<evidence type="ECO:0000313" key="3">
    <source>
        <dbReference type="EMBL" id="EFA93083.1"/>
    </source>
</evidence>
<name>D1W2U4_9BACT</name>
<keyword evidence="1" id="KW-0808">Transferase</keyword>
<gene>
    <name evidence="3" type="ORF">HMPREF0650_2217</name>
</gene>
<evidence type="ECO:0000259" key="2">
    <source>
        <dbReference type="SMART" id="SM00672"/>
    </source>
</evidence>
<dbReference type="RefSeq" id="WP_004347566.1">
    <property type="nucleotide sequence ID" value="NZ_ADEG01000012.1"/>
</dbReference>
<keyword evidence="4" id="KW-1185">Reference proteome</keyword>
<protein>
    <recommendedName>
        <fullName evidence="2">Glycosyl transferase CAP10 domain-containing protein</fullName>
    </recommendedName>
</protein>
<dbReference type="AlphaFoldDB" id="D1W2U4"/>
<dbReference type="PANTHER" id="PTHR12203:SF35">
    <property type="entry name" value="PROTEIN O-GLUCOSYLTRANSFERASE 1"/>
    <property type="match status" value="1"/>
</dbReference>
<dbReference type="EMBL" id="ADEG01000012">
    <property type="protein sequence ID" value="EFA93083.1"/>
    <property type="molecule type" value="Genomic_DNA"/>
</dbReference>
<organism evidence="3 4">
    <name type="scientific">Hoylesella buccalis ATCC 35310</name>
    <dbReference type="NCBI Taxonomy" id="679190"/>
    <lineage>
        <taxon>Bacteria</taxon>
        <taxon>Pseudomonadati</taxon>
        <taxon>Bacteroidota</taxon>
        <taxon>Bacteroidia</taxon>
        <taxon>Bacteroidales</taxon>
        <taxon>Prevotellaceae</taxon>
        <taxon>Hoylesella</taxon>
    </lineage>
</organism>
<sequence length="341" mass="40347">MKIRSLFPRKLYYTLHSGKNSKLWYYLTSYIAIHLPHAWLRKICQREMKALRSRDDQAYVMQRVNYYNRLSPATPIDRKAFLQESVCVQDQPMTGQKVYYLDAYRYARYFPLSLRWVLLPGDIVHVPAVPSITKSRPLTENNANSVLMKLDKVRHFLFVNDRKPFREKQNLVIFRGLIGQDGGADLKQNRYDFVKRYYGHPLCNIGVIDPQYPQWRTEKLTIEEHLDYKFIMALEGNDVASNLKWVMSSNSVAVMPRPTCETWFMEGCLKPNYHYIEIKPDFSDLEERLTYYIAHPEQAEAIIAHAHAYVDQFRNQRRERLISLLVLKKYFDFTNPVQSQG</sequence>
<dbReference type="InterPro" id="IPR051091">
    <property type="entry name" value="O-Glucosyltr/Glycosyltrsf_90"/>
</dbReference>
<dbReference type="InterPro" id="IPR006598">
    <property type="entry name" value="CAP10"/>
</dbReference>
<comment type="caution">
    <text evidence="3">The sequence shown here is derived from an EMBL/GenBank/DDBJ whole genome shotgun (WGS) entry which is preliminary data.</text>
</comment>
<accession>D1W2U4</accession>
<dbReference type="GO" id="GO:0016740">
    <property type="term" value="F:transferase activity"/>
    <property type="evidence" value="ECO:0007669"/>
    <property type="project" value="UniProtKB-KW"/>
</dbReference>
<dbReference type="STRING" id="679190.HMPREF0650_2217"/>
<evidence type="ECO:0000313" key="4">
    <source>
        <dbReference type="Proteomes" id="UP000005283"/>
    </source>
</evidence>
<dbReference type="Pfam" id="PF05686">
    <property type="entry name" value="Glyco_transf_90"/>
    <property type="match status" value="1"/>
</dbReference>
<dbReference type="eggNOG" id="ENOG502Z7XI">
    <property type="taxonomic scope" value="Bacteria"/>
</dbReference>
<proteinExistence type="predicted"/>